<comment type="caution">
    <text evidence="1">The sequence shown here is derived from an EMBL/GenBank/DDBJ whole genome shotgun (WGS) entry which is preliminary data.</text>
</comment>
<gene>
    <name evidence="1" type="ORF">ACFSCZ_19260</name>
</gene>
<proteinExistence type="predicted"/>
<dbReference type="Proteomes" id="UP001597301">
    <property type="component" value="Unassembled WGS sequence"/>
</dbReference>
<evidence type="ECO:0000313" key="1">
    <source>
        <dbReference type="EMBL" id="MFD1708818.1"/>
    </source>
</evidence>
<organism evidence="1 2">
    <name type="scientific">Siminovitchia sediminis</name>
    <dbReference type="NCBI Taxonomy" id="1274353"/>
    <lineage>
        <taxon>Bacteria</taxon>
        <taxon>Bacillati</taxon>
        <taxon>Bacillota</taxon>
        <taxon>Bacilli</taxon>
        <taxon>Bacillales</taxon>
        <taxon>Bacillaceae</taxon>
        <taxon>Siminovitchia</taxon>
    </lineage>
</organism>
<sequence>MNGIKDLIGKEICMEISGKIKFAGILIDAGMDIIVIYDGERYLYCPLLHVHNVRIRDELDSIQQPLEKSSIEDESNSFSYRKTLTNAKGRFVEIFVTGNRSIHGYITSVLNDYIVFYSPVYKTMLISMHHLKWLTPYHHQLTPYTLSNEMLPVVPTNITLSRSLEEQLQKYKGKLLVFDMGDNPDKIGLLKTIQNNIVELVTAEGDTVFWKLSHLKTSHFP</sequence>
<dbReference type="RefSeq" id="WP_380776624.1">
    <property type="nucleotide sequence ID" value="NZ_JBHUEO010000121.1"/>
</dbReference>
<keyword evidence="2" id="KW-1185">Reference proteome</keyword>
<protein>
    <submittedName>
        <fullName evidence="1">DUF2642 domain-containing protein</fullName>
    </submittedName>
</protein>
<dbReference type="EMBL" id="JBHUEO010000121">
    <property type="protein sequence ID" value="MFD1708818.1"/>
    <property type="molecule type" value="Genomic_DNA"/>
</dbReference>
<name>A0ABW4KNN7_9BACI</name>
<evidence type="ECO:0000313" key="2">
    <source>
        <dbReference type="Proteomes" id="UP001597301"/>
    </source>
</evidence>
<reference evidence="2" key="1">
    <citation type="journal article" date="2019" name="Int. J. Syst. Evol. Microbiol.">
        <title>The Global Catalogue of Microorganisms (GCM) 10K type strain sequencing project: providing services to taxonomists for standard genome sequencing and annotation.</title>
        <authorList>
            <consortium name="The Broad Institute Genomics Platform"/>
            <consortium name="The Broad Institute Genome Sequencing Center for Infectious Disease"/>
            <person name="Wu L."/>
            <person name="Ma J."/>
        </authorList>
    </citation>
    <scope>NUCLEOTIDE SEQUENCE [LARGE SCALE GENOMIC DNA]</scope>
    <source>
        <strain evidence="2">CGMCC 1.12295</strain>
    </source>
</reference>
<accession>A0ABW4KNN7</accession>